<accession>A0A4S4N935</accession>
<gene>
    <name evidence="4" type="ORF">E4Z66_11745</name>
</gene>
<dbReference type="Pfam" id="PF00353">
    <property type="entry name" value="HemolysinCabind"/>
    <property type="match status" value="4"/>
</dbReference>
<evidence type="ECO:0000256" key="1">
    <source>
        <dbReference type="ARBA" id="ARBA00004613"/>
    </source>
</evidence>
<dbReference type="EMBL" id="SRKY01000003">
    <property type="protein sequence ID" value="THH35754.1"/>
    <property type="molecule type" value="Genomic_DNA"/>
</dbReference>
<name>A0A4S4N935_9RHOB</name>
<evidence type="ECO:0000313" key="4">
    <source>
        <dbReference type="EMBL" id="THH35754.1"/>
    </source>
</evidence>
<dbReference type="PRINTS" id="PR00313">
    <property type="entry name" value="CABNDNGRPT"/>
</dbReference>
<dbReference type="SUPFAM" id="SSF51120">
    <property type="entry name" value="beta-Roll"/>
    <property type="match status" value="1"/>
</dbReference>
<evidence type="ECO:0000256" key="3">
    <source>
        <dbReference type="SAM" id="MobiDB-lite"/>
    </source>
</evidence>
<comment type="subcellular location">
    <subcellularLocation>
        <location evidence="1">Secreted</location>
    </subcellularLocation>
</comment>
<dbReference type="RefSeq" id="WP_136463224.1">
    <property type="nucleotide sequence ID" value="NZ_SRKY01000003.1"/>
</dbReference>
<sequence>MAPKDYGTPADNVMTALGNRGVFSFAGDDRLDLTATKWWGQIHAWAGAGDDLLNLGFHDIHDFTDTDGIYRTISHGHHVRGEAGADRFNFTDLDEVQGTVVGRIEDFNASEDRIQIDGADIDLTDLPGNVRLVAYNGDFDDPDADPQQWLLITTAAGRVFYALEGARVDMDGTGGANGGAQEAHFLTQPIDWDALEDIPFTDPQNYVPAGMTPGAGGVRINDTDQDAADVAQQITGTAQDDLIAAGLNDDVVRAWAGDDHVWGGSGHDDLYGDGGADVLEGNAGDDRAYGGDGADEVSGGAGNDRLYGNAGADTLYGDDGADRVDGGSGDDRVHGGAGDDYLYGQGGADILYGGRHDDVLRGDGGDDALYGQNGIDRLFGSEGDDMLSGGSGADILQGGTGRDSAHGGRGADVFVFDTGDLIRWGDLSGEWQERSLLIDVIEDFAIGQDVIDLRGFAGVGSRDDLKCWMTELDGNRFFTLKVDATNERLLVEVEDTVEWRDFFVDDSFLF</sequence>
<organism evidence="4 5">
    <name type="scientific">Aliishimia ponticola</name>
    <dbReference type="NCBI Taxonomy" id="2499833"/>
    <lineage>
        <taxon>Bacteria</taxon>
        <taxon>Pseudomonadati</taxon>
        <taxon>Pseudomonadota</taxon>
        <taxon>Alphaproteobacteria</taxon>
        <taxon>Rhodobacterales</taxon>
        <taxon>Paracoccaceae</taxon>
        <taxon>Aliishimia</taxon>
    </lineage>
</organism>
<dbReference type="Proteomes" id="UP000306602">
    <property type="component" value="Unassembled WGS sequence"/>
</dbReference>
<dbReference type="InterPro" id="IPR001343">
    <property type="entry name" value="Hemolysn_Ca-bd"/>
</dbReference>
<evidence type="ECO:0000256" key="2">
    <source>
        <dbReference type="ARBA" id="ARBA00022525"/>
    </source>
</evidence>
<dbReference type="OrthoDB" id="733404at2"/>
<proteinExistence type="predicted"/>
<keyword evidence="5" id="KW-1185">Reference proteome</keyword>
<dbReference type="PROSITE" id="PS00330">
    <property type="entry name" value="HEMOLYSIN_CALCIUM"/>
    <property type="match status" value="2"/>
</dbReference>
<feature type="region of interest" description="Disordered" evidence="3">
    <location>
        <begin position="282"/>
        <end position="305"/>
    </location>
</feature>
<keyword evidence="2" id="KW-0964">Secreted</keyword>
<dbReference type="GO" id="GO:0005509">
    <property type="term" value="F:calcium ion binding"/>
    <property type="evidence" value="ECO:0007669"/>
    <property type="project" value="InterPro"/>
</dbReference>
<dbReference type="InterPro" id="IPR011049">
    <property type="entry name" value="Serralysin-like_metalloprot_C"/>
</dbReference>
<dbReference type="PANTHER" id="PTHR38340">
    <property type="entry name" value="S-LAYER PROTEIN"/>
    <property type="match status" value="1"/>
</dbReference>
<protein>
    <submittedName>
        <fullName evidence="4">Calcium-binding protein</fullName>
    </submittedName>
</protein>
<comment type="caution">
    <text evidence="4">The sequence shown here is derived from an EMBL/GenBank/DDBJ whole genome shotgun (WGS) entry which is preliminary data.</text>
</comment>
<dbReference type="InterPro" id="IPR018511">
    <property type="entry name" value="Hemolysin-typ_Ca-bd_CS"/>
</dbReference>
<dbReference type="AlphaFoldDB" id="A0A4S4N935"/>
<dbReference type="GO" id="GO:0005576">
    <property type="term" value="C:extracellular region"/>
    <property type="evidence" value="ECO:0007669"/>
    <property type="project" value="UniProtKB-SubCell"/>
</dbReference>
<dbReference type="Gene3D" id="2.150.10.10">
    <property type="entry name" value="Serralysin-like metalloprotease, C-terminal"/>
    <property type="match status" value="3"/>
</dbReference>
<dbReference type="InterPro" id="IPR050557">
    <property type="entry name" value="RTX_toxin/Mannuronan_C5-epim"/>
</dbReference>
<evidence type="ECO:0000313" key="5">
    <source>
        <dbReference type="Proteomes" id="UP000306602"/>
    </source>
</evidence>
<reference evidence="4 5" key="1">
    <citation type="submission" date="2019-04" db="EMBL/GenBank/DDBJ databases">
        <title>Shimia ponticola sp. nov., isolated from seawater.</title>
        <authorList>
            <person name="Kim Y.-O."/>
            <person name="Yoon J.-H."/>
        </authorList>
    </citation>
    <scope>NUCLEOTIDE SEQUENCE [LARGE SCALE GENOMIC DNA]</scope>
    <source>
        <strain evidence="4 5">MYP11</strain>
    </source>
</reference>
<dbReference type="PANTHER" id="PTHR38340:SF1">
    <property type="entry name" value="S-LAYER PROTEIN"/>
    <property type="match status" value="1"/>
</dbReference>